<evidence type="ECO:0000313" key="2">
    <source>
        <dbReference type="Proteomes" id="UP000821845"/>
    </source>
</evidence>
<sequence length="142" mass="15428">MRRLTVLLRVCTAPTHLLEQPPPPGSSQDTACANICRHAIPTGRLLSATLPDSCRRRASPAESYCSCCACGSAATGWACRHLRDAPLALLSSHSRSVLQEAYRTLGLPSRRQEDPLFLDRNLGPPLQSLVDYLDAVVLSSNF</sequence>
<comment type="caution">
    <text evidence="1">The sequence shown here is derived from an EMBL/GenBank/DDBJ whole genome shotgun (WGS) entry which is preliminary data.</text>
</comment>
<accession>A0ACB7T4N6</accession>
<dbReference type="EMBL" id="CM023491">
    <property type="protein sequence ID" value="KAH6941875.1"/>
    <property type="molecule type" value="Genomic_DNA"/>
</dbReference>
<organism evidence="1 2">
    <name type="scientific">Hyalomma asiaticum</name>
    <name type="common">Tick</name>
    <dbReference type="NCBI Taxonomy" id="266040"/>
    <lineage>
        <taxon>Eukaryota</taxon>
        <taxon>Metazoa</taxon>
        <taxon>Ecdysozoa</taxon>
        <taxon>Arthropoda</taxon>
        <taxon>Chelicerata</taxon>
        <taxon>Arachnida</taxon>
        <taxon>Acari</taxon>
        <taxon>Parasitiformes</taxon>
        <taxon>Ixodida</taxon>
        <taxon>Ixodoidea</taxon>
        <taxon>Ixodidae</taxon>
        <taxon>Hyalomminae</taxon>
        <taxon>Hyalomma</taxon>
    </lineage>
</organism>
<gene>
    <name evidence="1" type="ORF">HPB50_023681</name>
</gene>
<dbReference type="Proteomes" id="UP000821845">
    <property type="component" value="Chromosome 11"/>
</dbReference>
<reference evidence="1" key="1">
    <citation type="submission" date="2020-05" db="EMBL/GenBank/DDBJ databases">
        <title>Large-scale comparative analyses of tick genomes elucidate their genetic diversity and vector capacities.</title>
        <authorList>
            <person name="Jia N."/>
            <person name="Wang J."/>
            <person name="Shi W."/>
            <person name="Du L."/>
            <person name="Sun Y."/>
            <person name="Zhan W."/>
            <person name="Jiang J."/>
            <person name="Wang Q."/>
            <person name="Zhang B."/>
            <person name="Ji P."/>
            <person name="Sakyi L.B."/>
            <person name="Cui X."/>
            <person name="Yuan T."/>
            <person name="Jiang B."/>
            <person name="Yang W."/>
            <person name="Lam T.T.-Y."/>
            <person name="Chang Q."/>
            <person name="Ding S."/>
            <person name="Wang X."/>
            <person name="Zhu J."/>
            <person name="Ruan X."/>
            <person name="Zhao L."/>
            <person name="Wei J."/>
            <person name="Que T."/>
            <person name="Du C."/>
            <person name="Cheng J."/>
            <person name="Dai P."/>
            <person name="Han X."/>
            <person name="Huang E."/>
            <person name="Gao Y."/>
            <person name="Liu J."/>
            <person name="Shao H."/>
            <person name="Ye R."/>
            <person name="Li L."/>
            <person name="Wei W."/>
            <person name="Wang X."/>
            <person name="Wang C."/>
            <person name="Yang T."/>
            <person name="Huo Q."/>
            <person name="Li W."/>
            <person name="Guo W."/>
            <person name="Chen H."/>
            <person name="Zhou L."/>
            <person name="Ni X."/>
            <person name="Tian J."/>
            <person name="Zhou Y."/>
            <person name="Sheng Y."/>
            <person name="Liu T."/>
            <person name="Pan Y."/>
            <person name="Xia L."/>
            <person name="Li J."/>
            <person name="Zhao F."/>
            <person name="Cao W."/>
        </authorList>
    </citation>
    <scope>NUCLEOTIDE SEQUENCE</scope>
    <source>
        <strain evidence="1">Hyas-2018</strain>
    </source>
</reference>
<protein>
    <submittedName>
        <fullName evidence="1">Uncharacterized protein</fullName>
    </submittedName>
</protein>
<keyword evidence="2" id="KW-1185">Reference proteome</keyword>
<evidence type="ECO:0000313" key="1">
    <source>
        <dbReference type="EMBL" id="KAH6941875.1"/>
    </source>
</evidence>
<name>A0ACB7T4N6_HYAAI</name>
<proteinExistence type="predicted"/>